<dbReference type="AlphaFoldDB" id="A0A4V5PNH8"/>
<reference evidence="1 2" key="1">
    <citation type="submission" date="2019-04" db="EMBL/GenBank/DDBJ databases">
        <title>Trinickia sp. 7GSK02, isolated from subtropical forest soil.</title>
        <authorList>
            <person name="Gao Z.-H."/>
            <person name="Qiu L.-H."/>
        </authorList>
    </citation>
    <scope>NUCLEOTIDE SEQUENCE [LARGE SCALE GENOMIC DNA]</scope>
    <source>
        <strain evidence="1 2">7GSK02</strain>
    </source>
</reference>
<evidence type="ECO:0000313" key="2">
    <source>
        <dbReference type="Proteomes" id="UP000305539"/>
    </source>
</evidence>
<proteinExistence type="predicted"/>
<keyword evidence="2" id="KW-1185">Reference proteome</keyword>
<sequence>MGDVGSNAGNGQFINLWELFAQIGEAETVERYEAAGYLVSCLDRDPTTVNDIRRRDEGIVLPVDRSTRLHLLSQLGIFANQATLFDADDMPSDDAQPTFERFGFYASDIYPFLARHDVAVSQPGGDGSEGRQSPDGRRIPSWIFAYSGQAWISRGRAAKILIAGTSDAVLRAPQYDDVFWRWNAALSDAVERGAIATTMAGRRQLLAHADIRTWCEQHGYLWLPDAQVSLQASPSESVSGDGDMAATGISSALAKTPTPRPLPQQLHQEQEILRALREHGFDPKKLPKSPAGKPGAKALVRRLLGWEGTIFDKAWERLRSGKEIADA</sequence>
<gene>
    <name evidence="1" type="ORF">FAZ69_05555</name>
</gene>
<organism evidence="1 2">
    <name type="scientific">Trinickia terrae</name>
    <dbReference type="NCBI Taxonomy" id="2571161"/>
    <lineage>
        <taxon>Bacteria</taxon>
        <taxon>Pseudomonadati</taxon>
        <taxon>Pseudomonadota</taxon>
        <taxon>Betaproteobacteria</taxon>
        <taxon>Burkholderiales</taxon>
        <taxon>Burkholderiaceae</taxon>
        <taxon>Trinickia</taxon>
    </lineage>
</organism>
<name>A0A4V5PNH8_9BURK</name>
<dbReference type="Proteomes" id="UP000305539">
    <property type="component" value="Unassembled WGS sequence"/>
</dbReference>
<protein>
    <submittedName>
        <fullName evidence="1">Uncharacterized protein</fullName>
    </submittedName>
</protein>
<dbReference type="OrthoDB" id="9084300at2"/>
<accession>A0A4V5PNH8</accession>
<comment type="caution">
    <text evidence="1">The sequence shown here is derived from an EMBL/GenBank/DDBJ whole genome shotgun (WGS) entry which is preliminary data.</text>
</comment>
<evidence type="ECO:0000313" key="1">
    <source>
        <dbReference type="EMBL" id="TKC91230.1"/>
    </source>
</evidence>
<dbReference type="EMBL" id="SWJE01000003">
    <property type="protein sequence ID" value="TKC91230.1"/>
    <property type="molecule type" value="Genomic_DNA"/>
</dbReference>